<proteinExistence type="predicted"/>
<feature type="domain" description="WGR" evidence="3">
    <location>
        <begin position="146"/>
        <end position="255"/>
    </location>
</feature>
<feature type="region of interest" description="Disordered" evidence="1">
    <location>
        <begin position="103"/>
        <end position="123"/>
    </location>
</feature>
<dbReference type="Gene3D" id="3.40.50.10190">
    <property type="entry name" value="BRCT domain"/>
    <property type="match status" value="1"/>
</dbReference>
<dbReference type="AlphaFoldDB" id="A0AAD4KWJ9"/>
<evidence type="ECO:0000259" key="2">
    <source>
        <dbReference type="PROSITE" id="PS50172"/>
    </source>
</evidence>
<dbReference type="RefSeq" id="XP_046072957.1">
    <property type="nucleotide sequence ID" value="XM_046220231.1"/>
</dbReference>
<dbReference type="PROSITE" id="PS51977">
    <property type="entry name" value="WGR"/>
    <property type="match status" value="1"/>
</dbReference>
<dbReference type="InterPro" id="IPR008893">
    <property type="entry name" value="WGR_domain"/>
</dbReference>
<reference evidence="4" key="1">
    <citation type="submission" date="2021-12" db="EMBL/GenBank/DDBJ databases">
        <title>Convergent genome expansion in fungi linked to evolution of root-endophyte symbiosis.</title>
        <authorList>
            <consortium name="DOE Joint Genome Institute"/>
            <person name="Ke Y.-H."/>
            <person name="Bonito G."/>
            <person name="Liao H.-L."/>
            <person name="Looney B."/>
            <person name="Rojas-Flechas A."/>
            <person name="Nash J."/>
            <person name="Hameed K."/>
            <person name="Schadt C."/>
            <person name="Martin F."/>
            <person name="Crous P.W."/>
            <person name="Miettinen O."/>
            <person name="Magnuson J.K."/>
            <person name="Labbe J."/>
            <person name="Jacobson D."/>
            <person name="Doktycz M.J."/>
            <person name="Veneault-Fourrey C."/>
            <person name="Kuo A."/>
            <person name="Mondo S."/>
            <person name="Calhoun S."/>
            <person name="Riley R."/>
            <person name="Ohm R."/>
            <person name="LaButti K."/>
            <person name="Andreopoulos B."/>
            <person name="Pangilinan J."/>
            <person name="Nolan M."/>
            <person name="Tritt A."/>
            <person name="Clum A."/>
            <person name="Lipzen A."/>
            <person name="Daum C."/>
            <person name="Barry K."/>
            <person name="Grigoriev I.V."/>
            <person name="Vilgalys R."/>
        </authorList>
    </citation>
    <scope>NUCLEOTIDE SEQUENCE</scope>
    <source>
        <strain evidence="4">PMI_201</strain>
    </source>
</reference>
<protein>
    <submittedName>
        <fullName evidence="4">BRCT domain protein</fullName>
    </submittedName>
</protein>
<dbReference type="SUPFAM" id="SSF52113">
    <property type="entry name" value="BRCT domain"/>
    <property type="match status" value="1"/>
</dbReference>
<comment type="caution">
    <text evidence="4">The sequence shown here is derived from an EMBL/GenBank/DDBJ whole genome shotgun (WGS) entry which is preliminary data.</text>
</comment>
<dbReference type="InterPro" id="IPR036930">
    <property type="entry name" value="WGR_dom_sf"/>
</dbReference>
<organism evidence="4 5">
    <name type="scientific">Talaromyces proteolyticus</name>
    <dbReference type="NCBI Taxonomy" id="1131652"/>
    <lineage>
        <taxon>Eukaryota</taxon>
        <taxon>Fungi</taxon>
        <taxon>Dikarya</taxon>
        <taxon>Ascomycota</taxon>
        <taxon>Pezizomycotina</taxon>
        <taxon>Eurotiomycetes</taxon>
        <taxon>Eurotiomycetidae</taxon>
        <taxon>Eurotiales</taxon>
        <taxon>Trichocomaceae</taxon>
        <taxon>Talaromyces</taxon>
        <taxon>Talaromyces sect. Bacilispori</taxon>
    </lineage>
</organism>
<dbReference type="SMART" id="SM00292">
    <property type="entry name" value="BRCT"/>
    <property type="match status" value="1"/>
</dbReference>
<feature type="domain" description="BRCT" evidence="2">
    <location>
        <begin position="1"/>
        <end position="81"/>
    </location>
</feature>
<dbReference type="PROSITE" id="PS50172">
    <property type="entry name" value="BRCT"/>
    <property type="match status" value="1"/>
</dbReference>
<sequence>MGKGFKDVNIAFAGTHEHSEKIPQWVKANGGIYSRDVTELVTHLVATEAAFTKNVQAVQKAKKLNIRIVTYDWLEDSLMSKTPAPKCVGPYLWERVLKDKRKRQPAKMSSLKNVRQKKQRGVDPEKTLGEFRKGARAIISDMEDLGYHLYVDKDTGVAYTATLVRSSVVNSHFHKETFLARVYETNKSPHTYSAFVKYSRTGASGKDILAPGGSTLDLAVSTFEKFFKTKTGLEWKDRFDDSRGWFTFERPTGILGSLRIDAQSKITDSVAREHMSMANNDSAEGPGLMLEKRTAGSANSPLN</sequence>
<dbReference type="InterPro" id="IPR036420">
    <property type="entry name" value="BRCT_dom_sf"/>
</dbReference>
<dbReference type="EMBL" id="JAJTJA010000005">
    <property type="protein sequence ID" value="KAH8698493.1"/>
    <property type="molecule type" value="Genomic_DNA"/>
</dbReference>
<name>A0AAD4KWJ9_9EURO</name>
<keyword evidence="5" id="KW-1185">Reference proteome</keyword>
<dbReference type="InterPro" id="IPR001357">
    <property type="entry name" value="BRCT_dom"/>
</dbReference>
<evidence type="ECO:0000256" key="1">
    <source>
        <dbReference type="SAM" id="MobiDB-lite"/>
    </source>
</evidence>
<dbReference type="CDD" id="cd07997">
    <property type="entry name" value="WGR_PARP"/>
    <property type="match status" value="1"/>
</dbReference>
<evidence type="ECO:0000313" key="5">
    <source>
        <dbReference type="Proteomes" id="UP001201262"/>
    </source>
</evidence>
<dbReference type="GeneID" id="70250518"/>
<feature type="region of interest" description="Disordered" evidence="1">
    <location>
        <begin position="278"/>
        <end position="303"/>
    </location>
</feature>
<evidence type="ECO:0000313" key="4">
    <source>
        <dbReference type="EMBL" id="KAH8698493.1"/>
    </source>
</evidence>
<gene>
    <name evidence="4" type="ORF">BGW36DRAFT_426199</name>
</gene>
<dbReference type="Pfam" id="PF00533">
    <property type="entry name" value="BRCT"/>
    <property type="match status" value="1"/>
</dbReference>
<dbReference type="Proteomes" id="UP001201262">
    <property type="component" value="Unassembled WGS sequence"/>
</dbReference>
<evidence type="ECO:0000259" key="3">
    <source>
        <dbReference type="PROSITE" id="PS51977"/>
    </source>
</evidence>
<dbReference type="SUPFAM" id="SSF142921">
    <property type="entry name" value="WGR domain-like"/>
    <property type="match status" value="1"/>
</dbReference>
<accession>A0AAD4KWJ9</accession>
<dbReference type="CDD" id="cd00027">
    <property type="entry name" value="BRCT"/>
    <property type="match status" value="1"/>
</dbReference>